<dbReference type="PANTHER" id="PTHR19232:SF7">
    <property type="entry name" value="CENTROCORTIN, ISOFORM A"/>
    <property type="match status" value="1"/>
</dbReference>
<comment type="similarity">
    <text evidence="1">Belongs to the CDR2 family.</text>
</comment>
<evidence type="ECO:0000256" key="2">
    <source>
        <dbReference type="ARBA" id="ARBA00023054"/>
    </source>
</evidence>
<dbReference type="OrthoDB" id="10059415at2759"/>
<dbReference type="RefSeq" id="XP_066934621.1">
    <property type="nucleotide sequence ID" value="XM_067078520.1"/>
</dbReference>
<sequence length="451" mass="51382">METLFKSSPEGLHSLDQDLLLAAEIGKTLLEKNRELEILLKSTQDYADEKAAQADFYMKQVEILRESNDSCAHACEVLESTNQNLHDKYDQVNADYKILQGKNTRLWELINNLEKKNEDLNAEVTSLQHEIDEYELKIEEFEQHKAKVTKQQKDKSVVIANGRFNDFITNEDADIHSNGSIVTEEHIQQFQTEILNLKNDITELKVQVRVEKWQKEEIDSQMQDVIQENQLLHQKIAELNKEILEWESFAQKEECYRRIAEAFAIKHNIEIEESFVHTAHQVHSNGGLSVSPTTLSKARSCEYLNRVPTKDMSTKIIQGSNIRHLVQNSGAPSNSLLSELDKEYDALVKRYEALLEKCKQDGKFTENPERTRKVQRAIQTLSLDFSKLTTPIQSPIKPSKSLAGDGCSHAGTATSTDSLHSNVGDYRMLFSQIFAKLKEAPSSNSNNSSED</sequence>
<feature type="coiled-coil region" evidence="3">
    <location>
        <begin position="75"/>
        <end position="151"/>
    </location>
</feature>
<accession>A0A7M5UV72</accession>
<dbReference type="Proteomes" id="UP000594262">
    <property type="component" value="Unplaced"/>
</dbReference>
<keyword evidence="5" id="KW-1185">Reference proteome</keyword>
<proteinExistence type="inferred from homology"/>
<protein>
    <submittedName>
        <fullName evidence="4">Uncharacterized protein</fullName>
    </submittedName>
</protein>
<evidence type="ECO:0000256" key="3">
    <source>
        <dbReference type="SAM" id="Coils"/>
    </source>
</evidence>
<evidence type="ECO:0000313" key="4">
    <source>
        <dbReference type="EnsemblMetazoa" id="CLYHEMP005036.1"/>
    </source>
</evidence>
<dbReference type="AlphaFoldDB" id="A0A7M5UV72"/>
<dbReference type="InterPro" id="IPR026079">
    <property type="entry name" value="CDR2"/>
</dbReference>
<dbReference type="PANTHER" id="PTHR19232">
    <property type="entry name" value="CENTROCORTIN FAMILY MEMBER"/>
    <property type="match status" value="1"/>
</dbReference>
<reference evidence="4" key="1">
    <citation type="submission" date="2021-01" db="UniProtKB">
        <authorList>
            <consortium name="EnsemblMetazoa"/>
        </authorList>
    </citation>
    <scope>IDENTIFICATION</scope>
</reference>
<evidence type="ECO:0000256" key="1">
    <source>
        <dbReference type="ARBA" id="ARBA00009019"/>
    </source>
</evidence>
<name>A0A7M5UV72_9CNID</name>
<dbReference type="GeneID" id="136822282"/>
<keyword evidence="2 3" id="KW-0175">Coiled coil</keyword>
<evidence type="ECO:0000313" key="5">
    <source>
        <dbReference type="Proteomes" id="UP000594262"/>
    </source>
</evidence>
<dbReference type="EnsemblMetazoa" id="CLYHEMT005036.1">
    <property type="protein sequence ID" value="CLYHEMP005036.1"/>
    <property type="gene ID" value="CLYHEMG005036"/>
</dbReference>
<organism evidence="4 5">
    <name type="scientific">Clytia hemisphaerica</name>
    <dbReference type="NCBI Taxonomy" id="252671"/>
    <lineage>
        <taxon>Eukaryota</taxon>
        <taxon>Metazoa</taxon>
        <taxon>Cnidaria</taxon>
        <taxon>Hydrozoa</taxon>
        <taxon>Hydroidolina</taxon>
        <taxon>Leptothecata</taxon>
        <taxon>Obeliida</taxon>
        <taxon>Clytiidae</taxon>
        <taxon>Clytia</taxon>
    </lineage>
</organism>
<feature type="coiled-coil region" evidence="3">
    <location>
        <begin position="187"/>
        <end position="242"/>
    </location>
</feature>